<sequence>MEGKGDKARFAKDIIGDVSKRLAAEEEVLGGVYQKLLVPSETPPRDLYKEWVDGHYRLKVTLQRLEALSGEEPSFDQEIRTLAEELRTQTNFEASEIIPHLEDLHLPVEPEDVELALRVAEESISPHPHPNAPMTPPAVAKIANRVLKFIDQGRDKVSGSLGGFIKDGGG</sequence>
<dbReference type="EMBL" id="JADGJD010001667">
    <property type="protein sequence ID" value="KAJ3039122.1"/>
    <property type="molecule type" value="Genomic_DNA"/>
</dbReference>
<dbReference type="Proteomes" id="UP001212841">
    <property type="component" value="Unassembled WGS sequence"/>
</dbReference>
<reference evidence="1" key="1">
    <citation type="submission" date="2020-05" db="EMBL/GenBank/DDBJ databases">
        <title>Phylogenomic resolution of chytrid fungi.</title>
        <authorList>
            <person name="Stajich J.E."/>
            <person name="Amses K."/>
            <person name="Simmons R."/>
            <person name="Seto K."/>
            <person name="Myers J."/>
            <person name="Bonds A."/>
            <person name="Quandt C.A."/>
            <person name="Barry K."/>
            <person name="Liu P."/>
            <person name="Grigoriev I."/>
            <person name="Longcore J.E."/>
            <person name="James T.Y."/>
        </authorList>
    </citation>
    <scope>NUCLEOTIDE SEQUENCE</scope>
    <source>
        <strain evidence="1">JEL0318</strain>
    </source>
</reference>
<keyword evidence="2" id="KW-1185">Reference proteome</keyword>
<protein>
    <submittedName>
        <fullName evidence="1">Uncharacterized protein</fullName>
    </submittedName>
</protein>
<accession>A0AAD5WY55</accession>
<comment type="caution">
    <text evidence="1">The sequence shown here is derived from an EMBL/GenBank/DDBJ whole genome shotgun (WGS) entry which is preliminary data.</text>
</comment>
<proteinExistence type="predicted"/>
<dbReference type="AlphaFoldDB" id="A0AAD5WY55"/>
<evidence type="ECO:0000313" key="1">
    <source>
        <dbReference type="EMBL" id="KAJ3039122.1"/>
    </source>
</evidence>
<name>A0AAD5WY55_9FUNG</name>
<organism evidence="1 2">
    <name type="scientific">Rhizophlyctis rosea</name>
    <dbReference type="NCBI Taxonomy" id="64517"/>
    <lineage>
        <taxon>Eukaryota</taxon>
        <taxon>Fungi</taxon>
        <taxon>Fungi incertae sedis</taxon>
        <taxon>Chytridiomycota</taxon>
        <taxon>Chytridiomycota incertae sedis</taxon>
        <taxon>Chytridiomycetes</taxon>
        <taxon>Rhizophlyctidales</taxon>
        <taxon>Rhizophlyctidaceae</taxon>
        <taxon>Rhizophlyctis</taxon>
    </lineage>
</organism>
<gene>
    <name evidence="1" type="ORF">HK097_002931</name>
</gene>
<evidence type="ECO:0000313" key="2">
    <source>
        <dbReference type="Proteomes" id="UP001212841"/>
    </source>
</evidence>